<dbReference type="InterPro" id="IPR001739">
    <property type="entry name" value="Methyl_CpG_DNA-bd"/>
</dbReference>
<keyword evidence="5" id="KW-1185">Reference proteome</keyword>
<dbReference type="CDD" id="cd20141">
    <property type="entry name" value="PWWP_MBD5"/>
    <property type="match status" value="1"/>
</dbReference>
<dbReference type="GO" id="GO:0003682">
    <property type="term" value="F:chromatin binding"/>
    <property type="evidence" value="ECO:0000318"/>
    <property type="project" value="GO_Central"/>
</dbReference>
<reference evidence="5" key="1">
    <citation type="submission" date="2015-02" db="EMBL/GenBank/DDBJ databases">
        <title>Genome sequencing for Strongylocentrotus purpuratus.</title>
        <authorList>
            <person name="Murali S."/>
            <person name="Liu Y."/>
            <person name="Vee V."/>
            <person name="English A."/>
            <person name="Wang M."/>
            <person name="Skinner E."/>
            <person name="Han Y."/>
            <person name="Muzny D.M."/>
            <person name="Worley K.C."/>
            <person name="Gibbs R.A."/>
        </authorList>
    </citation>
    <scope>NUCLEOTIDE SEQUENCE</scope>
</reference>
<name>A0A7M7HIN3_STRPU</name>
<organism evidence="4 5">
    <name type="scientific">Strongylocentrotus purpuratus</name>
    <name type="common">Purple sea urchin</name>
    <dbReference type="NCBI Taxonomy" id="7668"/>
    <lineage>
        <taxon>Eukaryota</taxon>
        <taxon>Metazoa</taxon>
        <taxon>Echinodermata</taxon>
        <taxon>Eleutherozoa</taxon>
        <taxon>Echinozoa</taxon>
        <taxon>Echinoidea</taxon>
        <taxon>Euechinoidea</taxon>
        <taxon>Echinacea</taxon>
        <taxon>Camarodonta</taxon>
        <taxon>Echinidea</taxon>
        <taxon>Strongylocentrotidae</taxon>
        <taxon>Strongylocentrotus</taxon>
    </lineage>
</organism>
<reference evidence="4" key="2">
    <citation type="submission" date="2021-01" db="UniProtKB">
        <authorList>
            <consortium name="EnsemblMetazoa"/>
        </authorList>
    </citation>
    <scope>IDENTIFICATION</scope>
</reference>
<dbReference type="PROSITE" id="PS50812">
    <property type="entry name" value="PWWP"/>
    <property type="match status" value="1"/>
</dbReference>
<feature type="region of interest" description="Disordered" evidence="1">
    <location>
        <begin position="1520"/>
        <end position="1596"/>
    </location>
</feature>
<dbReference type="SUPFAM" id="SSF63748">
    <property type="entry name" value="Tudor/PWWP/MBT"/>
    <property type="match status" value="1"/>
</dbReference>
<dbReference type="InterPro" id="IPR000313">
    <property type="entry name" value="PWWP_dom"/>
</dbReference>
<dbReference type="GO" id="GO:0005634">
    <property type="term" value="C:nucleus"/>
    <property type="evidence" value="ECO:0000318"/>
    <property type="project" value="GO_Central"/>
</dbReference>
<proteinExistence type="predicted"/>
<evidence type="ECO:0008006" key="6">
    <source>
        <dbReference type="Google" id="ProtNLM"/>
    </source>
</evidence>
<feature type="compositionally biased region" description="Polar residues" evidence="1">
    <location>
        <begin position="911"/>
        <end position="931"/>
    </location>
</feature>
<feature type="region of interest" description="Disordered" evidence="1">
    <location>
        <begin position="322"/>
        <end position="349"/>
    </location>
</feature>
<feature type="compositionally biased region" description="Polar residues" evidence="1">
    <location>
        <begin position="438"/>
        <end position="450"/>
    </location>
</feature>
<dbReference type="RefSeq" id="XP_011662302.2">
    <property type="nucleotide sequence ID" value="XM_011664000.2"/>
</dbReference>
<feature type="compositionally biased region" description="Basic and acidic residues" evidence="1">
    <location>
        <begin position="1555"/>
        <end position="1570"/>
    </location>
</feature>
<feature type="region of interest" description="Disordered" evidence="1">
    <location>
        <begin position="1635"/>
        <end position="1661"/>
    </location>
</feature>
<dbReference type="PROSITE" id="PS50982">
    <property type="entry name" value="MBD"/>
    <property type="match status" value="1"/>
</dbReference>
<feature type="compositionally biased region" description="Basic and acidic residues" evidence="1">
    <location>
        <begin position="473"/>
        <end position="513"/>
    </location>
</feature>
<dbReference type="SUPFAM" id="SSF54171">
    <property type="entry name" value="DNA-binding domain"/>
    <property type="match status" value="1"/>
</dbReference>
<feature type="region of interest" description="Disordered" evidence="1">
    <location>
        <begin position="438"/>
        <end position="585"/>
    </location>
</feature>
<feature type="compositionally biased region" description="Polar residues" evidence="1">
    <location>
        <begin position="514"/>
        <end position="537"/>
    </location>
</feature>
<evidence type="ECO:0000313" key="5">
    <source>
        <dbReference type="Proteomes" id="UP000007110"/>
    </source>
</evidence>
<accession>A0A7M7HIN3</accession>
<feature type="region of interest" description="Disordered" evidence="1">
    <location>
        <begin position="899"/>
        <end position="976"/>
    </location>
</feature>
<dbReference type="Gene3D" id="2.30.30.140">
    <property type="match status" value="1"/>
</dbReference>
<evidence type="ECO:0000259" key="3">
    <source>
        <dbReference type="PROSITE" id="PS50982"/>
    </source>
</evidence>
<dbReference type="OrthoDB" id="641149at2759"/>
<feature type="region of interest" description="Disordered" evidence="1">
    <location>
        <begin position="1288"/>
        <end position="1335"/>
    </location>
</feature>
<dbReference type="InParanoid" id="A0A7M7HIN3"/>
<sequence>MEPTVVPVGWKRAIVKEKVVYMSPSGQLLQSTEAVQTYLSSDGTCKCGLECPIILDKVFNFDPRVFCKPRTAQEASNDNGLTNLCNHKRKVVAMATWLDSVETTKVEDNVTANKPGPSKSKPISNFATEMQFPNFPASNMLPNSMHPGSMPQMNQMNLMHHIDSIPFDAHMQRNTIEAQQHQMRMLYEFHQQFGTNLKQRKPKNQGEFFAGNQQHMQQQQMPFPGHSVPGMSPPRFANPGMPRFSHQRFPFPGEFNQQQHPGTMANLHPGAIPRGMPQGMMSPPMGNMFPRAQHPHAANNPQMCMPGMFGENVSMYMTGPTSPTFPRMRHPGVRPKKKRARSADQVEVPTTCSPIQHVLCESDTRSMSASNLLSIAARAQLANKQQQEAVCKMPNLASQLLQLPHEELTKMIKAHQEQAKRESSEKSEQSSVNHVINQVQAGPTDNPSENPETRKSSVTDVQESQSEVDGDGEMNHQDSEKRTAENPPEGKESLCEPQCKDVPVDQEKFHDSGSFETHSSPSHAKCVSQTSESTVGSPETLAKEIEGESTKNQTMPEEPTKCEKSEEGKDSSLEVQSSKPISNHPMEHVINEEELHRLKMEQQYYHALPGNVQQPLRDGYPVDMMPGVPPRMPVPPGHVVPRMPGIPEIGPMGYPPVPWGGLQNPTFAMHETELDFAPSKKRKRKAKNQRSVSADGLLAHGGMLPHRQMPQMMPFHSPGQPAMSQMVMRNPHMNPPLHNPLQTNQIHEYTPPPHIPGMVRPPFPDQQLVSGTHMHVPQLEQQNINSLPVIVQSALEDAQLRNILPQLQQQRLYMKSTGPKKVKDMLADLRNSNQTAVTSANSDTSSQDVSAITQTISETMNTPSGVPVSQAVGLLEQTVSKETSQPIIELDPLFSLPRDSVKTHNAEDNEPLNTMHCSSSADSLSDGQNLSGLAASEPTHEQYSSTLGDLESEDTQTVEHPVEQDQTFDNSKDSLNNLGVHVRHDKSVIHPAPGDNVEDAQCVSREPVSEAAETSVEVPKESSEAIGNAIEITCSTSPLDKAQEVHQVQESGSPTTSSMPSVSEEQEVATALLSMTDQPLKSPFNNISETCLQEDKLAINPAADISQCEDTVKTLESSIQLNNNEGSTVKKQSNDEVISVVTYSLPVTGKDASSDQVAQVEDSSSNYCTADEVTINIERDASSSTEALQDQMLRLENTDVQEIENTDIEFDVTRNSNALPMEAACEDKAKDSPQSQGGCSTLCLKVHESIQDSSCAENSELISQADAEDSSKGHTTGIDSVMSGIQLSSEGVKENTSQVEGQCATDTETLEGGKELDFEREKETDSERKTTVENSGLDNQLIRTDLKCDMENAKELCEVEEKCARVSSEEGSEGISSENVDSNERTVERLSPECNVNSNNSNSSDHLIPSEEVCDVDLNSNTKPMEAISDTSDSCVDNVVCDASVIDIPGESVMQSTCEESVPMEVLEQVPVTSGKYDVDMLSDLCEGSESTSPPAPCGLDNELNIEGAKDKMMIDASDQVQESTAFPSEGSDKDVSDAAASSADLLEDVPSSENKTESQERQMRPDFKLDNTAVQDMKPETKCQAIKDGGSGGGGRVALRDSSVNNIQEVVPVSELIKKPADLCDSVTSAMDRSTDNGIVGDEASCSPNHDEESSFSPEVETGDLVWGQIRGYSSWPGKVVSDAEVKGQKKKEEGKVWVMWFGDHSFTQVEPTKLKTLTEGLEAHHKARTRHRTRHRTLTSSLEAAIQEAMMELDKKTEQANEKKRKTAARGRSRLKRQKIR</sequence>
<dbReference type="SMART" id="SM00391">
    <property type="entry name" value="MBD"/>
    <property type="match status" value="1"/>
</dbReference>
<dbReference type="OMA" id="CCMADEL"/>
<feature type="compositionally biased region" description="Basic residues" evidence="1">
    <location>
        <begin position="327"/>
        <end position="340"/>
    </location>
</feature>
<feature type="compositionally biased region" description="Polar residues" evidence="1">
    <location>
        <begin position="1288"/>
        <end position="1307"/>
    </location>
</feature>
<evidence type="ECO:0000256" key="1">
    <source>
        <dbReference type="SAM" id="MobiDB-lite"/>
    </source>
</evidence>
<feature type="compositionally biased region" description="Basic residues" evidence="1">
    <location>
        <begin position="1765"/>
        <end position="1783"/>
    </location>
</feature>
<feature type="compositionally biased region" description="Polar residues" evidence="1">
    <location>
        <begin position="964"/>
        <end position="976"/>
    </location>
</feature>
<dbReference type="GO" id="GO:0003677">
    <property type="term" value="F:DNA binding"/>
    <property type="evidence" value="ECO:0007669"/>
    <property type="project" value="InterPro"/>
</dbReference>
<dbReference type="PANTHER" id="PTHR16112">
    <property type="entry name" value="METHYL-CPG BINDING PROTEIN, DROSOPHILA"/>
    <property type="match status" value="1"/>
</dbReference>
<feature type="region of interest" description="Disordered" evidence="1">
    <location>
        <begin position="1757"/>
        <end position="1783"/>
    </location>
</feature>
<dbReference type="InterPro" id="IPR016177">
    <property type="entry name" value="DNA-bd_dom_sf"/>
</dbReference>
<dbReference type="Proteomes" id="UP000007110">
    <property type="component" value="Unassembled WGS sequence"/>
</dbReference>
<protein>
    <recommendedName>
        <fullName evidence="6">Methyl-CpG-binding domain protein 5</fullName>
    </recommendedName>
</protein>
<dbReference type="Pfam" id="PF00855">
    <property type="entry name" value="PWWP"/>
    <property type="match status" value="1"/>
</dbReference>
<dbReference type="GO" id="GO:0010369">
    <property type="term" value="C:chromocenter"/>
    <property type="evidence" value="ECO:0000318"/>
    <property type="project" value="GO_Central"/>
</dbReference>
<feature type="compositionally biased region" description="Basic and acidic residues" evidence="1">
    <location>
        <begin position="414"/>
        <end position="428"/>
    </location>
</feature>
<dbReference type="SMART" id="SM00293">
    <property type="entry name" value="PWWP"/>
    <property type="match status" value="1"/>
</dbReference>
<feature type="domain" description="MBD" evidence="3">
    <location>
        <begin position="1"/>
        <end position="66"/>
    </location>
</feature>
<dbReference type="EnsemblMetazoa" id="XM_011664000">
    <property type="protein sequence ID" value="XP_011662302"/>
    <property type="gene ID" value="LOC100890897"/>
</dbReference>
<feature type="domain" description="PWWP" evidence="2">
    <location>
        <begin position="1663"/>
        <end position="1722"/>
    </location>
</feature>
<evidence type="ECO:0000259" key="2">
    <source>
        <dbReference type="PROSITE" id="PS50812"/>
    </source>
</evidence>
<dbReference type="PANTHER" id="PTHR16112:SF16">
    <property type="entry name" value="SIX-BANDED, ISOFORM H"/>
    <property type="match status" value="1"/>
</dbReference>
<feature type="region of interest" description="Disordered" evidence="1">
    <location>
        <begin position="988"/>
        <end position="1023"/>
    </location>
</feature>
<feature type="region of interest" description="Disordered" evidence="1">
    <location>
        <begin position="414"/>
        <end position="433"/>
    </location>
</feature>
<dbReference type="GeneID" id="100890897"/>
<feature type="compositionally biased region" description="Basic and acidic residues" evidence="1">
    <location>
        <begin position="1311"/>
        <end position="1331"/>
    </location>
</feature>
<evidence type="ECO:0000313" key="4">
    <source>
        <dbReference type="EnsemblMetazoa" id="XP_011662302"/>
    </source>
</evidence>
<dbReference type="KEGG" id="spu:100890897"/>
<feature type="compositionally biased region" description="Basic and acidic residues" evidence="1">
    <location>
        <begin position="558"/>
        <end position="572"/>
    </location>
</feature>